<dbReference type="STRING" id="5786.F0ZWF1"/>
<name>F0ZWF1_DICPU</name>
<dbReference type="GeneID" id="10505489"/>
<dbReference type="Pfam" id="PF00153">
    <property type="entry name" value="Mito_carr"/>
    <property type="match status" value="3"/>
</dbReference>
<evidence type="ECO:0000313" key="12">
    <source>
        <dbReference type="EMBL" id="EGC31738.1"/>
    </source>
</evidence>
<keyword evidence="9 10" id="KW-0472">Membrane</keyword>
<dbReference type="AlphaFoldDB" id="F0ZWF1"/>
<dbReference type="PROSITE" id="PS50920">
    <property type="entry name" value="SOLCAR"/>
    <property type="match status" value="3"/>
</dbReference>
<dbReference type="GO" id="GO:0005315">
    <property type="term" value="F:phosphate transmembrane transporter activity"/>
    <property type="evidence" value="ECO:0000318"/>
    <property type="project" value="GO_Central"/>
</dbReference>
<keyword evidence="8" id="KW-0496">Mitochondrion</keyword>
<organism evidence="12 13">
    <name type="scientific">Dictyostelium purpureum</name>
    <name type="common">Slime mold</name>
    <dbReference type="NCBI Taxonomy" id="5786"/>
    <lineage>
        <taxon>Eukaryota</taxon>
        <taxon>Amoebozoa</taxon>
        <taxon>Evosea</taxon>
        <taxon>Eumycetozoa</taxon>
        <taxon>Dictyostelia</taxon>
        <taxon>Dictyosteliales</taxon>
        <taxon>Dictyosteliaceae</taxon>
        <taxon>Dictyostelium</taxon>
    </lineage>
</organism>
<evidence type="ECO:0000256" key="2">
    <source>
        <dbReference type="ARBA" id="ARBA00006375"/>
    </source>
</evidence>
<keyword evidence="13" id="KW-1185">Reference proteome</keyword>
<sequence length="305" mass="32351">MAGDAPNTNPLSMNLFLKYGMAGALGCSITHSAVVPLDVVKTRLQTNPGKYGGMVSGFKTIIKEEGAGMLLQGLGPTAVGYALQGFFKFGFYEVFKKTYGDFVGAENAATYRMGIWLAASATAETIADIALCPNEACRIRLVAEPAFAKSPVEAFGKILKQEGIMGLYKGLPPILLKQVPYTMAKFAVYEFTAESVYKQLEKSGLSKDKMTDGQKLSVSLGSGVVSGVVAAIVSQPADTILSKINQEKTDGGISKAIGNIIRRLGFSGLFLGVGTRCFMVGTLTAGQFFIYDGIKQMLGITAAKK</sequence>
<dbReference type="GO" id="GO:0035435">
    <property type="term" value="P:phosphate ion transmembrane transport"/>
    <property type="evidence" value="ECO:0000318"/>
    <property type="project" value="GO_Central"/>
</dbReference>
<evidence type="ECO:0000256" key="11">
    <source>
        <dbReference type="RuleBase" id="RU000488"/>
    </source>
</evidence>
<evidence type="ECO:0008006" key="14">
    <source>
        <dbReference type="Google" id="ProtNLM"/>
    </source>
</evidence>
<dbReference type="OrthoDB" id="427452at2759"/>
<dbReference type="InterPro" id="IPR023395">
    <property type="entry name" value="MCP_dom_sf"/>
</dbReference>
<dbReference type="Gene3D" id="1.50.40.10">
    <property type="entry name" value="Mitochondrial carrier domain"/>
    <property type="match status" value="1"/>
</dbReference>
<evidence type="ECO:0000256" key="9">
    <source>
        <dbReference type="ARBA" id="ARBA00023136"/>
    </source>
</evidence>
<dbReference type="OMA" id="KMYIEEG"/>
<evidence type="ECO:0000256" key="6">
    <source>
        <dbReference type="ARBA" id="ARBA00022792"/>
    </source>
</evidence>
<keyword evidence="7" id="KW-1133">Transmembrane helix</keyword>
<keyword evidence="4 10" id="KW-0812">Transmembrane</keyword>
<evidence type="ECO:0000256" key="1">
    <source>
        <dbReference type="ARBA" id="ARBA00004448"/>
    </source>
</evidence>
<evidence type="ECO:0000256" key="10">
    <source>
        <dbReference type="PROSITE-ProRule" id="PRU00282"/>
    </source>
</evidence>
<gene>
    <name evidence="12" type="ORF">DICPUDRAFT_39483</name>
</gene>
<evidence type="ECO:0000256" key="3">
    <source>
        <dbReference type="ARBA" id="ARBA00022448"/>
    </source>
</evidence>
<dbReference type="EMBL" id="GL871234">
    <property type="protein sequence ID" value="EGC31738.1"/>
    <property type="molecule type" value="Genomic_DNA"/>
</dbReference>
<dbReference type="InParanoid" id="F0ZWF1"/>
<dbReference type="PANTHER" id="PTHR45671">
    <property type="entry name" value="SOLUTE CARRIER FAMILY 25 (MITOCHONDRIAL CARRIER PHOSPHATE CARRIER), MEMBER 3, LIKE-RELATED-RELATED"/>
    <property type="match status" value="1"/>
</dbReference>
<comment type="subcellular location">
    <subcellularLocation>
        <location evidence="1">Mitochondrion inner membrane</location>
        <topology evidence="1">Multi-pass membrane protein</topology>
    </subcellularLocation>
</comment>
<evidence type="ECO:0000256" key="4">
    <source>
        <dbReference type="ARBA" id="ARBA00022692"/>
    </source>
</evidence>
<dbReference type="InterPro" id="IPR044677">
    <property type="entry name" value="SLC25A3/Pic2/Mir1-like"/>
</dbReference>
<dbReference type="FunFam" id="1.50.40.10:FF:000024">
    <property type="entry name" value="MIR1p Mitochondrial phosphate carrier"/>
    <property type="match status" value="1"/>
</dbReference>
<feature type="repeat" description="Solcar" evidence="10">
    <location>
        <begin position="214"/>
        <end position="297"/>
    </location>
</feature>
<evidence type="ECO:0000256" key="5">
    <source>
        <dbReference type="ARBA" id="ARBA00022737"/>
    </source>
</evidence>
<accession>F0ZWF1</accession>
<keyword evidence="5" id="KW-0677">Repeat</keyword>
<reference evidence="13" key="1">
    <citation type="journal article" date="2011" name="Genome Biol.">
        <title>Comparative genomics of the social amoebae Dictyostelium discoideum and Dictyostelium purpureum.</title>
        <authorList>
            <consortium name="US DOE Joint Genome Institute (JGI-PGF)"/>
            <person name="Sucgang R."/>
            <person name="Kuo A."/>
            <person name="Tian X."/>
            <person name="Salerno W."/>
            <person name="Parikh A."/>
            <person name="Feasley C.L."/>
            <person name="Dalin E."/>
            <person name="Tu H."/>
            <person name="Huang E."/>
            <person name="Barry K."/>
            <person name="Lindquist E."/>
            <person name="Shapiro H."/>
            <person name="Bruce D."/>
            <person name="Schmutz J."/>
            <person name="Salamov A."/>
            <person name="Fey P."/>
            <person name="Gaudet P."/>
            <person name="Anjard C."/>
            <person name="Babu M.M."/>
            <person name="Basu S."/>
            <person name="Bushmanova Y."/>
            <person name="van der Wel H."/>
            <person name="Katoh-Kurasawa M."/>
            <person name="Dinh C."/>
            <person name="Coutinho P.M."/>
            <person name="Saito T."/>
            <person name="Elias M."/>
            <person name="Schaap P."/>
            <person name="Kay R.R."/>
            <person name="Henrissat B."/>
            <person name="Eichinger L."/>
            <person name="Rivero F."/>
            <person name="Putnam N.H."/>
            <person name="West C.M."/>
            <person name="Loomis W.F."/>
            <person name="Chisholm R.L."/>
            <person name="Shaulsky G."/>
            <person name="Strassmann J.E."/>
            <person name="Queller D.C."/>
            <person name="Kuspa A."/>
            <person name="Grigoriev I.V."/>
        </authorList>
    </citation>
    <scope>NUCLEOTIDE SEQUENCE [LARGE SCALE GENOMIC DNA]</scope>
    <source>
        <strain evidence="13">QSDP1</strain>
    </source>
</reference>
<dbReference type="eggNOG" id="KOG0767">
    <property type="taxonomic scope" value="Eukaryota"/>
</dbReference>
<evidence type="ECO:0000256" key="7">
    <source>
        <dbReference type="ARBA" id="ARBA00022989"/>
    </source>
</evidence>
<dbReference type="GO" id="GO:1990547">
    <property type="term" value="P:mitochondrial phosphate ion transmembrane transport"/>
    <property type="evidence" value="ECO:0007669"/>
    <property type="project" value="InterPro"/>
</dbReference>
<feature type="repeat" description="Solcar" evidence="10">
    <location>
        <begin position="14"/>
        <end position="98"/>
    </location>
</feature>
<dbReference type="SUPFAM" id="SSF103506">
    <property type="entry name" value="Mitochondrial carrier"/>
    <property type="match status" value="1"/>
</dbReference>
<keyword evidence="6" id="KW-0999">Mitochondrion inner membrane</keyword>
<dbReference type="Proteomes" id="UP000001064">
    <property type="component" value="Unassembled WGS sequence"/>
</dbReference>
<dbReference type="FunCoup" id="F0ZWF1">
    <property type="interactions" value="740"/>
</dbReference>
<evidence type="ECO:0000256" key="8">
    <source>
        <dbReference type="ARBA" id="ARBA00023128"/>
    </source>
</evidence>
<dbReference type="InterPro" id="IPR018108">
    <property type="entry name" value="MCP_transmembrane"/>
</dbReference>
<dbReference type="KEGG" id="dpp:DICPUDRAFT_39483"/>
<feature type="repeat" description="Solcar" evidence="10">
    <location>
        <begin position="111"/>
        <end position="195"/>
    </location>
</feature>
<dbReference type="GO" id="GO:0005743">
    <property type="term" value="C:mitochondrial inner membrane"/>
    <property type="evidence" value="ECO:0000318"/>
    <property type="project" value="GO_Central"/>
</dbReference>
<dbReference type="VEuPathDB" id="AmoebaDB:DICPUDRAFT_39483"/>
<evidence type="ECO:0000313" key="13">
    <source>
        <dbReference type="Proteomes" id="UP000001064"/>
    </source>
</evidence>
<proteinExistence type="inferred from homology"/>
<dbReference type="RefSeq" id="XP_003291745.1">
    <property type="nucleotide sequence ID" value="XM_003291697.1"/>
</dbReference>
<keyword evidence="3 11" id="KW-0813">Transport</keyword>
<dbReference type="PANTHER" id="PTHR45671:SF12">
    <property type="entry name" value="MITOCHONDRIAL PHOSPHATE CARRIER PROTEIN"/>
    <property type="match status" value="1"/>
</dbReference>
<protein>
    <recommendedName>
        <fullName evidence="14">Mitochondrial substrate carrier family protein</fullName>
    </recommendedName>
</protein>
<comment type="similarity">
    <text evidence="2 11">Belongs to the mitochondrial carrier (TC 2.A.29) family.</text>
</comment>